<dbReference type="EMBL" id="LXQA010024003">
    <property type="protein sequence ID" value="MCH93023.1"/>
    <property type="molecule type" value="Genomic_DNA"/>
</dbReference>
<reference evidence="1 2" key="1">
    <citation type="journal article" date="2018" name="Front. Plant Sci.">
        <title>Red Clover (Trifolium pratense) and Zigzag Clover (T. medium) - A Picture of Genomic Similarities and Differences.</title>
        <authorList>
            <person name="Dluhosova J."/>
            <person name="Istvanek J."/>
            <person name="Nedelnik J."/>
            <person name="Repkova J."/>
        </authorList>
    </citation>
    <scope>NUCLEOTIDE SEQUENCE [LARGE SCALE GENOMIC DNA]</scope>
    <source>
        <strain evidence="2">cv. 10/8</strain>
        <tissue evidence="1">Leaf</tissue>
    </source>
</reference>
<accession>A0A392N0B4</accession>
<organism evidence="1 2">
    <name type="scientific">Trifolium medium</name>
    <dbReference type="NCBI Taxonomy" id="97028"/>
    <lineage>
        <taxon>Eukaryota</taxon>
        <taxon>Viridiplantae</taxon>
        <taxon>Streptophyta</taxon>
        <taxon>Embryophyta</taxon>
        <taxon>Tracheophyta</taxon>
        <taxon>Spermatophyta</taxon>
        <taxon>Magnoliopsida</taxon>
        <taxon>eudicotyledons</taxon>
        <taxon>Gunneridae</taxon>
        <taxon>Pentapetalae</taxon>
        <taxon>rosids</taxon>
        <taxon>fabids</taxon>
        <taxon>Fabales</taxon>
        <taxon>Fabaceae</taxon>
        <taxon>Papilionoideae</taxon>
        <taxon>50 kb inversion clade</taxon>
        <taxon>NPAAA clade</taxon>
        <taxon>Hologalegina</taxon>
        <taxon>IRL clade</taxon>
        <taxon>Trifolieae</taxon>
        <taxon>Trifolium</taxon>
    </lineage>
</organism>
<comment type="caution">
    <text evidence="1">The sequence shown here is derived from an EMBL/GenBank/DDBJ whole genome shotgun (WGS) entry which is preliminary data.</text>
</comment>
<gene>
    <name evidence="1" type="ORF">A2U01_0013970</name>
</gene>
<proteinExistence type="predicted"/>
<protein>
    <submittedName>
        <fullName evidence="1">Uncharacterized protein</fullName>
    </submittedName>
</protein>
<dbReference type="AlphaFoldDB" id="A0A392N0B4"/>
<sequence>VKILATPIPFMSGVCTLQLLLESIEFDGVWCWVFVKLGWLEALVCWSFSVVDSCLSLEGILGSACCGGVDRCLAFGVSLCLP</sequence>
<dbReference type="Proteomes" id="UP000265520">
    <property type="component" value="Unassembled WGS sequence"/>
</dbReference>
<evidence type="ECO:0000313" key="2">
    <source>
        <dbReference type="Proteomes" id="UP000265520"/>
    </source>
</evidence>
<evidence type="ECO:0000313" key="1">
    <source>
        <dbReference type="EMBL" id="MCH93023.1"/>
    </source>
</evidence>
<keyword evidence="2" id="KW-1185">Reference proteome</keyword>
<feature type="non-terminal residue" evidence="1">
    <location>
        <position position="1"/>
    </location>
</feature>
<name>A0A392N0B4_9FABA</name>